<accession>A0ABY6Q645</accession>
<feature type="region of interest" description="Disordered" evidence="1">
    <location>
        <begin position="194"/>
        <end position="218"/>
    </location>
</feature>
<dbReference type="Gene3D" id="3.10.310.70">
    <property type="match status" value="1"/>
</dbReference>
<keyword evidence="4" id="KW-1185">Reference proteome</keyword>
<dbReference type="Proteomes" id="UP001317963">
    <property type="component" value="Chromosome"/>
</dbReference>
<evidence type="ECO:0000256" key="1">
    <source>
        <dbReference type="SAM" id="MobiDB-lite"/>
    </source>
</evidence>
<dbReference type="Pfam" id="PF07969">
    <property type="entry name" value="Amidohydro_3"/>
    <property type="match status" value="1"/>
</dbReference>
<dbReference type="EMBL" id="CP036501">
    <property type="protein sequence ID" value="UZP74732.1"/>
    <property type="molecule type" value="Genomic_DNA"/>
</dbReference>
<dbReference type="SUPFAM" id="SSF51556">
    <property type="entry name" value="Metallo-dependent hydrolases"/>
    <property type="match status" value="1"/>
</dbReference>
<name>A0ABY6Q645_9GAMM</name>
<feature type="compositionally biased region" description="Basic and acidic residues" evidence="1">
    <location>
        <begin position="200"/>
        <end position="215"/>
    </location>
</feature>
<dbReference type="InterPro" id="IPR032466">
    <property type="entry name" value="Metal_Hydrolase"/>
</dbReference>
<sequence>MLKRTVIALGAALLAGGLYVKTLINDPVPPRHQVFYNGEVLTMDADNTVAQAISVRDGRIESVGANAVISKLIAEHTEVIDLAGRTLIPGFVDAHGHFPGSGQTAFTVDLNSPPIGDTKSIDELLDKLRAFGAERVDGWLVGSNYDDTLLTEKRHPTRDDLDQVSATRPIAIVHVSGHLMVLNSAALTELAIDETTPDPEGGHIVRDLSSPDKRRPNGILEETATHDARQKTLDLSAGDVWKMTQLASAEYLEYGVTTASSGGMPKALASLLGPMSEYNQIPLRVALFPWFDEVGEQLISGEVGLAEFEGGRVVVPRVKIIADGSIQGFTGYLSQPYHHAYKGDEEYRGYPAVLRDVLFEQVAGLYKQRVQVAIHGNGDASIEDALDAIEAAGKKHPWPEARPLIIHAQMARQDQIIRMAELNVTPSFFAAHTFFWGDRHAGIFMGPERAANMSPAKWAQDAGVRFSSHMDTPVTPMRPLQAAWSPVERKTKTGVVLGPNQRIDRMSALRAVTIDAAWQVFMDNEIGSIEPGKIADLVVLSGSPLTAPDMRELAVDMTVIDGVTHFER</sequence>
<organism evidence="3 4">
    <name type="scientific">Candidatus Paraluminiphilus aquimaris</name>
    <dbReference type="NCBI Taxonomy" id="2518994"/>
    <lineage>
        <taxon>Bacteria</taxon>
        <taxon>Pseudomonadati</taxon>
        <taxon>Pseudomonadota</taxon>
        <taxon>Gammaproteobacteria</taxon>
        <taxon>Cellvibrionales</taxon>
        <taxon>Halieaceae</taxon>
        <taxon>Candidatus Paraluminiphilus</taxon>
    </lineage>
</organism>
<dbReference type="InterPro" id="IPR013108">
    <property type="entry name" value="Amidohydro_3"/>
</dbReference>
<gene>
    <name evidence="3" type="ORF">E0F26_08265</name>
</gene>
<evidence type="ECO:0000313" key="4">
    <source>
        <dbReference type="Proteomes" id="UP001317963"/>
    </source>
</evidence>
<evidence type="ECO:0000313" key="3">
    <source>
        <dbReference type="EMBL" id="UZP74732.1"/>
    </source>
</evidence>
<reference evidence="3 4" key="1">
    <citation type="submission" date="2019-02" db="EMBL/GenBank/DDBJ databases">
        <title>Halieaceae_genomes.</title>
        <authorList>
            <person name="Li S.-H."/>
        </authorList>
    </citation>
    <scope>NUCLEOTIDE SEQUENCE [LARGE SCALE GENOMIC DNA]</scope>
    <source>
        <strain evidence="3 4">JH123</strain>
    </source>
</reference>
<dbReference type="RefSeq" id="WP_279241192.1">
    <property type="nucleotide sequence ID" value="NZ_CP036501.1"/>
</dbReference>
<dbReference type="CDD" id="cd01300">
    <property type="entry name" value="YtcJ_like"/>
    <property type="match status" value="1"/>
</dbReference>
<proteinExistence type="predicted"/>
<dbReference type="Gene3D" id="2.30.40.10">
    <property type="entry name" value="Urease, subunit C, domain 1"/>
    <property type="match status" value="1"/>
</dbReference>
<dbReference type="PANTHER" id="PTHR22642:SF2">
    <property type="entry name" value="PROTEIN LONG AFTER FAR-RED 3"/>
    <property type="match status" value="1"/>
</dbReference>
<dbReference type="InterPro" id="IPR011059">
    <property type="entry name" value="Metal-dep_hydrolase_composite"/>
</dbReference>
<dbReference type="SUPFAM" id="SSF51338">
    <property type="entry name" value="Composite domain of metallo-dependent hydrolases"/>
    <property type="match status" value="1"/>
</dbReference>
<dbReference type="InterPro" id="IPR033932">
    <property type="entry name" value="YtcJ-like"/>
</dbReference>
<feature type="domain" description="Amidohydrolase 3" evidence="2">
    <location>
        <begin position="78"/>
        <end position="564"/>
    </location>
</feature>
<dbReference type="PANTHER" id="PTHR22642">
    <property type="entry name" value="IMIDAZOLONEPROPIONASE"/>
    <property type="match status" value="1"/>
</dbReference>
<protein>
    <submittedName>
        <fullName evidence="3">Amidohydrolase</fullName>
    </submittedName>
</protein>
<dbReference type="Gene3D" id="3.20.20.140">
    <property type="entry name" value="Metal-dependent hydrolases"/>
    <property type="match status" value="1"/>
</dbReference>
<evidence type="ECO:0000259" key="2">
    <source>
        <dbReference type="Pfam" id="PF07969"/>
    </source>
</evidence>